<dbReference type="InterPro" id="IPR001509">
    <property type="entry name" value="Epimerase_deHydtase"/>
</dbReference>
<evidence type="ECO:0000313" key="5">
    <source>
        <dbReference type="Proteomes" id="UP000179524"/>
    </source>
</evidence>
<dbReference type="Gene3D" id="3.40.50.720">
    <property type="entry name" value="NAD(P)-binding Rossmann-like Domain"/>
    <property type="match status" value="1"/>
</dbReference>
<dbReference type="RefSeq" id="WP_071309573.1">
    <property type="nucleotide sequence ID" value="NZ_MLQR01000028.1"/>
</dbReference>
<evidence type="ECO:0000256" key="2">
    <source>
        <dbReference type="ARBA" id="ARBA00023136"/>
    </source>
</evidence>
<evidence type="ECO:0000313" key="4">
    <source>
        <dbReference type="EMBL" id="OIJ13424.1"/>
    </source>
</evidence>
<dbReference type="Proteomes" id="UP000179524">
    <property type="component" value="Unassembled WGS sequence"/>
</dbReference>
<dbReference type="AlphaFoldDB" id="A0A1S2LM57"/>
<comment type="caution">
    <text evidence="4">The sequence shown here is derived from an EMBL/GenBank/DDBJ whole genome shotgun (WGS) entry which is preliminary data.</text>
</comment>
<sequence length="221" mass="25352">MNKKTALIFGATGLVGNELIKLLLQREEYYKIVSVSRRSVGLTHEKLKEYIVDFNKLEQYEKLFKVDTVFCALGTTMKQAKTKEQFIKVDFDFPLKIAELAKENGVRQFFIITAMGANPKSKFFYNRVKGDVEGAIKELQLPSLYIVRPSLLLGNRKDNRLGEEIGQMIAVKLPFLFGGPFQKYKPNRSEDVARAMYNLSLNEQRGVYVIETSSLEDYNKK</sequence>
<organism evidence="4 5">
    <name type="scientific">Anaerobacillus alkalilacustris</name>
    <dbReference type="NCBI Taxonomy" id="393763"/>
    <lineage>
        <taxon>Bacteria</taxon>
        <taxon>Bacillati</taxon>
        <taxon>Bacillota</taxon>
        <taxon>Bacilli</taxon>
        <taxon>Bacillales</taxon>
        <taxon>Bacillaceae</taxon>
        <taxon>Anaerobacillus</taxon>
    </lineage>
</organism>
<dbReference type="GO" id="GO:0051287">
    <property type="term" value="F:NAD binding"/>
    <property type="evidence" value="ECO:0007669"/>
    <property type="project" value="InterPro"/>
</dbReference>
<keyword evidence="5" id="KW-1185">Reference proteome</keyword>
<feature type="domain" description="Semialdehyde dehydrogenase NAD-binding" evidence="3">
    <location>
        <begin position="5"/>
        <end position="108"/>
    </location>
</feature>
<proteinExistence type="predicted"/>
<dbReference type="Pfam" id="PF01370">
    <property type="entry name" value="Epimerase"/>
    <property type="match status" value="1"/>
</dbReference>
<accession>A0A1S2LM57</accession>
<dbReference type="EMBL" id="MLQR01000028">
    <property type="protein sequence ID" value="OIJ13424.1"/>
    <property type="molecule type" value="Genomic_DNA"/>
</dbReference>
<evidence type="ECO:0000256" key="1">
    <source>
        <dbReference type="ARBA" id="ARBA00004370"/>
    </source>
</evidence>
<dbReference type="PANTHER" id="PTHR14097:SF7">
    <property type="entry name" value="OXIDOREDUCTASE HTATIP2"/>
    <property type="match status" value="1"/>
</dbReference>
<dbReference type="PANTHER" id="PTHR14097">
    <property type="entry name" value="OXIDOREDUCTASE HTATIP2"/>
    <property type="match status" value="1"/>
</dbReference>
<evidence type="ECO:0000259" key="3">
    <source>
        <dbReference type="SMART" id="SM00859"/>
    </source>
</evidence>
<dbReference type="GO" id="GO:0016620">
    <property type="term" value="F:oxidoreductase activity, acting on the aldehyde or oxo group of donors, NAD or NADP as acceptor"/>
    <property type="evidence" value="ECO:0007669"/>
    <property type="project" value="InterPro"/>
</dbReference>
<reference evidence="4 5" key="1">
    <citation type="submission" date="2016-10" db="EMBL/GenBank/DDBJ databases">
        <title>Draft genome sequences of four alkaliphilic bacteria belonging to the Anaerobacillus genus.</title>
        <authorList>
            <person name="Bassil N.M."/>
            <person name="Lloyd J.R."/>
        </authorList>
    </citation>
    <scope>NUCLEOTIDE SEQUENCE [LARGE SCALE GENOMIC DNA]</scope>
    <source>
        <strain evidence="4 5">DSM 18345</strain>
    </source>
</reference>
<dbReference type="InterPro" id="IPR036291">
    <property type="entry name" value="NAD(P)-bd_dom_sf"/>
</dbReference>
<dbReference type="OrthoDB" id="9798632at2"/>
<name>A0A1S2LM57_9BACI</name>
<dbReference type="GO" id="GO:0016020">
    <property type="term" value="C:membrane"/>
    <property type="evidence" value="ECO:0007669"/>
    <property type="project" value="UniProtKB-SubCell"/>
</dbReference>
<dbReference type="SMART" id="SM00859">
    <property type="entry name" value="Semialdhyde_dh"/>
    <property type="match status" value="1"/>
</dbReference>
<protein>
    <recommendedName>
        <fullName evidence="3">Semialdehyde dehydrogenase NAD-binding domain-containing protein</fullName>
    </recommendedName>
</protein>
<comment type="subcellular location">
    <subcellularLocation>
        <location evidence="1">Membrane</location>
    </subcellularLocation>
</comment>
<dbReference type="SUPFAM" id="SSF51735">
    <property type="entry name" value="NAD(P)-binding Rossmann-fold domains"/>
    <property type="match status" value="1"/>
</dbReference>
<gene>
    <name evidence="4" type="ORF">BKP37_10650</name>
</gene>
<keyword evidence="2" id="KW-0472">Membrane</keyword>
<dbReference type="InterPro" id="IPR000534">
    <property type="entry name" value="Semialdehyde_DH_NAD-bd"/>
</dbReference>